<keyword evidence="5" id="KW-0862">Zinc</keyword>
<evidence type="ECO:0000256" key="5">
    <source>
        <dbReference type="ARBA" id="ARBA00022833"/>
    </source>
</evidence>
<comment type="caution">
    <text evidence="9">The sequence shown here is derived from an EMBL/GenBank/DDBJ whole genome shotgun (WGS) entry which is preliminary data.</text>
</comment>
<keyword evidence="6 9" id="KW-0482">Metalloprotease</keyword>
<evidence type="ECO:0000313" key="10">
    <source>
        <dbReference type="Proteomes" id="UP000812961"/>
    </source>
</evidence>
<organism evidence="9 10">
    <name type="scientific">Chitinophaga rhizophila</name>
    <dbReference type="NCBI Taxonomy" id="2866212"/>
    <lineage>
        <taxon>Bacteria</taxon>
        <taxon>Pseudomonadati</taxon>
        <taxon>Bacteroidota</taxon>
        <taxon>Chitinophagia</taxon>
        <taxon>Chitinophagales</taxon>
        <taxon>Chitinophagaceae</taxon>
        <taxon>Chitinophaga</taxon>
    </lineage>
</organism>
<feature type="domain" description="Peptidase M48" evidence="8">
    <location>
        <begin position="110"/>
        <end position="314"/>
    </location>
</feature>
<proteinExistence type="predicted"/>
<comment type="cofactor">
    <cofactor evidence="1">
        <name>Zn(2+)</name>
        <dbReference type="ChEBI" id="CHEBI:29105"/>
    </cofactor>
</comment>
<dbReference type="Proteomes" id="UP000812961">
    <property type="component" value="Unassembled WGS sequence"/>
</dbReference>
<evidence type="ECO:0000256" key="2">
    <source>
        <dbReference type="ARBA" id="ARBA00022670"/>
    </source>
</evidence>
<evidence type="ECO:0000256" key="1">
    <source>
        <dbReference type="ARBA" id="ARBA00001947"/>
    </source>
</evidence>
<sequence>MRPIPKCVTLLLLLLMANSQVSLCQTNQLYNYQHLSHLYYQKQRDSLEKNWACPSVYKEKETQKKYKEIWDGRTSFFTSAIKADNYLYEKEVYDYVAAVIGELTRANKEYLPVQPFLVLDRSPSVNAYAIGNNVIAVNLGLLSYVQTREDLAFTLAHELSHNIMQHAENAMKKRAEWLTSDEYKRSLDQVLDSKYERLTRLKKVYENYSFDRSRHQRYHESDADSLALVLLKNAHISFSPDFFLRLDSADMVYKQGLKQPVKNYFAPYGITIEDAWLKKRSRGLSTKNYNFQEAVAMQDSLKTHPDCIERYNRTKSAAGSGSPFTPIPAGIKEKADKMVIWNMYCNMSLATCTYRILLAKDKYADDPWFDFMLHNVILELAYADKDLHRFSAIGVTQKEYVSKDFYELQTMLEQIPREELDKSCKSMQEAAFWSKMTDAERGFKKLMLAITAANPGGGYDANIRSSKRVYSVDFSTSAYREYTEELPKK</sequence>
<protein>
    <submittedName>
        <fullName evidence="9">M48 family metalloprotease</fullName>
        <ecNumber evidence="9">3.4.24.-</ecNumber>
    </submittedName>
</protein>
<feature type="chain" id="PRO_5047213149" evidence="7">
    <location>
        <begin position="25"/>
        <end position="489"/>
    </location>
</feature>
<keyword evidence="10" id="KW-1185">Reference proteome</keyword>
<dbReference type="GO" id="GO:0008237">
    <property type="term" value="F:metallopeptidase activity"/>
    <property type="evidence" value="ECO:0007669"/>
    <property type="project" value="UniProtKB-KW"/>
</dbReference>
<evidence type="ECO:0000256" key="3">
    <source>
        <dbReference type="ARBA" id="ARBA00022723"/>
    </source>
</evidence>
<evidence type="ECO:0000259" key="8">
    <source>
        <dbReference type="Pfam" id="PF01435"/>
    </source>
</evidence>
<keyword evidence="4 9" id="KW-0378">Hydrolase</keyword>
<evidence type="ECO:0000256" key="6">
    <source>
        <dbReference type="ARBA" id="ARBA00023049"/>
    </source>
</evidence>
<dbReference type="EMBL" id="JAICCF010000001">
    <property type="protein sequence ID" value="MBW8682935.1"/>
    <property type="molecule type" value="Genomic_DNA"/>
</dbReference>
<keyword evidence="3" id="KW-0479">Metal-binding</keyword>
<feature type="signal peptide" evidence="7">
    <location>
        <begin position="1"/>
        <end position="24"/>
    </location>
</feature>
<accession>A0ABS7G6M7</accession>
<evidence type="ECO:0000256" key="7">
    <source>
        <dbReference type="SAM" id="SignalP"/>
    </source>
</evidence>
<gene>
    <name evidence="9" type="ORF">K1Y79_01195</name>
</gene>
<name>A0ABS7G6M7_9BACT</name>
<evidence type="ECO:0000256" key="4">
    <source>
        <dbReference type="ARBA" id="ARBA00022801"/>
    </source>
</evidence>
<dbReference type="Gene3D" id="3.30.2010.10">
    <property type="entry name" value="Metalloproteases ('zincins'), catalytic domain"/>
    <property type="match status" value="1"/>
</dbReference>
<dbReference type="PANTHER" id="PTHR22726">
    <property type="entry name" value="METALLOENDOPEPTIDASE OMA1"/>
    <property type="match status" value="1"/>
</dbReference>
<dbReference type="EC" id="3.4.24.-" evidence="9"/>
<evidence type="ECO:0000313" key="9">
    <source>
        <dbReference type="EMBL" id="MBW8682935.1"/>
    </source>
</evidence>
<dbReference type="RefSeq" id="WP_220248169.1">
    <property type="nucleotide sequence ID" value="NZ_JAICCF010000001.1"/>
</dbReference>
<keyword evidence="2" id="KW-0645">Protease</keyword>
<dbReference type="PANTHER" id="PTHR22726:SF1">
    <property type="entry name" value="METALLOENDOPEPTIDASE OMA1, MITOCHONDRIAL"/>
    <property type="match status" value="1"/>
</dbReference>
<dbReference type="InterPro" id="IPR051156">
    <property type="entry name" value="Mito/Outer_Membr_Metalloprot"/>
</dbReference>
<dbReference type="Pfam" id="PF01435">
    <property type="entry name" value="Peptidase_M48"/>
    <property type="match status" value="1"/>
</dbReference>
<keyword evidence="7" id="KW-0732">Signal</keyword>
<reference evidence="9 10" key="1">
    <citation type="submission" date="2021-08" db="EMBL/GenBank/DDBJ databases">
        <title>The genome sequence of Chitinophaga sp. B61.</title>
        <authorList>
            <person name="Zhang X."/>
        </authorList>
    </citation>
    <scope>NUCLEOTIDE SEQUENCE [LARGE SCALE GENOMIC DNA]</scope>
    <source>
        <strain evidence="9 10">B61</strain>
    </source>
</reference>
<dbReference type="InterPro" id="IPR001915">
    <property type="entry name" value="Peptidase_M48"/>
</dbReference>